<proteinExistence type="predicted"/>
<dbReference type="SUPFAM" id="SSF48403">
    <property type="entry name" value="Ankyrin repeat"/>
    <property type="match status" value="1"/>
</dbReference>
<dbReference type="SMART" id="SM00248">
    <property type="entry name" value="ANK"/>
    <property type="match status" value="3"/>
</dbReference>
<dbReference type="AlphaFoldDB" id="A0A3N4LTZ2"/>
<keyword evidence="1" id="KW-0677">Repeat</keyword>
<sequence length="655" mass="72671">MGDPLSIAASIAGLITISAQIVGMAKELFDKVKDAPETMLRVREEVESMQPIFCQVQLLLNGSGSGLNRGNLTMISVHNLMAALTGCVIVYSRLEKKMNEVCGFSDPTTASAAWKRAGVIADRVKWGLWRHEEVLVIIEDLERQKRTLNLMLTIITCTTTTEASGAQERISRAQERLQDLCLEILQSNHAHSVLLRDLISRQDEQARILEEFRDRDRSNTSTLVGTGSSTASTSPSSAGSCPSNYRNNSDNASIMSKRSTLSLRLRRPDFMEDLNASRAYKRLRYFGLGTDFKLAFGDLSVSQIAVLNLPIDLTDVSNPEPFQAQLSMETLHHPKSRVPSKRSSRGRIHNAIENGNVFVVRTLLAMGMDTEELDPNGRTPLVHAIMKHQEIICKLLLEKGACAGVDALKSFTCGMDFKERSELLEPLITRTLDGNAISVYVVVLRLLLQMVLGANYGGNDIQSSSQSMINLAIDMNYELAVRAIIHLEPQVLVEVDTEGRTPFAYAYHLQRNKICEMLLQNSKVDMETATEVVKLVGGFAERVHAVIEEKCLLVLRLQLLSIFATDQTPLAHAAEGVLNSKIINNASWNYIFKTLLAKKSRANIEIMGKIRPTDRGRQCIAPRMHHGPLNHLLATIAVARPYLPLRTPQSPPLLK</sequence>
<dbReference type="InterPro" id="IPR002110">
    <property type="entry name" value="Ankyrin_rpt"/>
</dbReference>
<dbReference type="PROSITE" id="PS50088">
    <property type="entry name" value="ANK_REPEAT"/>
    <property type="match status" value="1"/>
</dbReference>
<dbReference type="Gene3D" id="1.25.40.20">
    <property type="entry name" value="Ankyrin repeat-containing domain"/>
    <property type="match status" value="1"/>
</dbReference>
<accession>A0A3N4LTZ2</accession>
<dbReference type="OrthoDB" id="341259at2759"/>
<evidence type="ECO:0000313" key="6">
    <source>
        <dbReference type="Proteomes" id="UP000267821"/>
    </source>
</evidence>
<evidence type="ECO:0000256" key="1">
    <source>
        <dbReference type="ARBA" id="ARBA00022737"/>
    </source>
</evidence>
<evidence type="ECO:0000256" key="3">
    <source>
        <dbReference type="PROSITE-ProRule" id="PRU00023"/>
    </source>
</evidence>
<dbReference type="InterPro" id="IPR036770">
    <property type="entry name" value="Ankyrin_rpt-contain_sf"/>
</dbReference>
<protein>
    <submittedName>
        <fullName evidence="5">Uncharacterized protein</fullName>
    </submittedName>
</protein>
<dbReference type="PANTHER" id="PTHR24180:SF45">
    <property type="entry name" value="POLY [ADP-RIBOSE] POLYMERASE TANKYRASE"/>
    <property type="match status" value="1"/>
</dbReference>
<gene>
    <name evidence="5" type="ORF">L211DRAFT_848390</name>
</gene>
<evidence type="ECO:0000256" key="4">
    <source>
        <dbReference type="SAM" id="MobiDB-lite"/>
    </source>
</evidence>
<dbReference type="Proteomes" id="UP000267821">
    <property type="component" value="Unassembled WGS sequence"/>
</dbReference>
<keyword evidence="2 3" id="KW-0040">ANK repeat</keyword>
<dbReference type="Pfam" id="PF12796">
    <property type="entry name" value="Ank_2"/>
    <property type="match status" value="1"/>
</dbReference>
<dbReference type="EMBL" id="ML121539">
    <property type="protein sequence ID" value="RPB25029.1"/>
    <property type="molecule type" value="Genomic_DNA"/>
</dbReference>
<organism evidence="5 6">
    <name type="scientific">Terfezia boudieri ATCC MYA-4762</name>
    <dbReference type="NCBI Taxonomy" id="1051890"/>
    <lineage>
        <taxon>Eukaryota</taxon>
        <taxon>Fungi</taxon>
        <taxon>Dikarya</taxon>
        <taxon>Ascomycota</taxon>
        <taxon>Pezizomycotina</taxon>
        <taxon>Pezizomycetes</taxon>
        <taxon>Pezizales</taxon>
        <taxon>Pezizaceae</taxon>
        <taxon>Terfezia</taxon>
    </lineage>
</organism>
<dbReference type="PANTHER" id="PTHR24180">
    <property type="entry name" value="CYCLIN-DEPENDENT KINASE INHIBITOR 2C-RELATED"/>
    <property type="match status" value="1"/>
</dbReference>
<evidence type="ECO:0000256" key="2">
    <source>
        <dbReference type="ARBA" id="ARBA00023043"/>
    </source>
</evidence>
<feature type="region of interest" description="Disordered" evidence="4">
    <location>
        <begin position="219"/>
        <end position="253"/>
    </location>
</feature>
<dbReference type="InterPro" id="IPR051637">
    <property type="entry name" value="Ank_repeat_dom-contain_49"/>
</dbReference>
<evidence type="ECO:0000313" key="5">
    <source>
        <dbReference type="EMBL" id="RPB25029.1"/>
    </source>
</evidence>
<reference evidence="5 6" key="1">
    <citation type="journal article" date="2018" name="Nat. Ecol. Evol.">
        <title>Pezizomycetes genomes reveal the molecular basis of ectomycorrhizal truffle lifestyle.</title>
        <authorList>
            <person name="Murat C."/>
            <person name="Payen T."/>
            <person name="Noel B."/>
            <person name="Kuo A."/>
            <person name="Morin E."/>
            <person name="Chen J."/>
            <person name="Kohler A."/>
            <person name="Krizsan K."/>
            <person name="Balestrini R."/>
            <person name="Da Silva C."/>
            <person name="Montanini B."/>
            <person name="Hainaut M."/>
            <person name="Levati E."/>
            <person name="Barry K.W."/>
            <person name="Belfiori B."/>
            <person name="Cichocki N."/>
            <person name="Clum A."/>
            <person name="Dockter R.B."/>
            <person name="Fauchery L."/>
            <person name="Guy J."/>
            <person name="Iotti M."/>
            <person name="Le Tacon F."/>
            <person name="Lindquist E.A."/>
            <person name="Lipzen A."/>
            <person name="Malagnac F."/>
            <person name="Mello A."/>
            <person name="Molinier V."/>
            <person name="Miyauchi S."/>
            <person name="Poulain J."/>
            <person name="Riccioni C."/>
            <person name="Rubini A."/>
            <person name="Sitrit Y."/>
            <person name="Splivallo R."/>
            <person name="Traeger S."/>
            <person name="Wang M."/>
            <person name="Zifcakova L."/>
            <person name="Wipf D."/>
            <person name="Zambonelli A."/>
            <person name="Paolocci F."/>
            <person name="Nowrousian M."/>
            <person name="Ottonello S."/>
            <person name="Baldrian P."/>
            <person name="Spatafora J.W."/>
            <person name="Henrissat B."/>
            <person name="Nagy L.G."/>
            <person name="Aury J.M."/>
            <person name="Wincker P."/>
            <person name="Grigoriev I.V."/>
            <person name="Bonfante P."/>
            <person name="Martin F.M."/>
        </authorList>
    </citation>
    <scope>NUCLEOTIDE SEQUENCE [LARGE SCALE GENOMIC DNA]</scope>
    <source>
        <strain evidence="5 6">ATCC MYA-4762</strain>
    </source>
</reference>
<feature type="repeat" description="ANK" evidence="3">
    <location>
        <begin position="376"/>
        <end position="401"/>
    </location>
</feature>
<keyword evidence="6" id="KW-1185">Reference proteome</keyword>
<dbReference type="InParanoid" id="A0A3N4LTZ2"/>
<dbReference type="PROSITE" id="PS50297">
    <property type="entry name" value="ANK_REP_REGION"/>
    <property type="match status" value="1"/>
</dbReference>
<dbReference type="STRING" id="1051890.A0A3N4LTZ2"/>
<feature type="compositionally biased region" description="Low complexity" evidence="4">
    <location>
        <begin position="219"/>
        <end position="244"/>
    </location>
</feature>
<name>A0A3N4LTZ2_9PEZI</name>